<sequence>MHTAHSTTLNSTLFDLRVVERADTRMLCRFPTSHDRSAKWRASRSRHMSETSYSVPKSY</sequence>
<evidence type="ECO:0000313" key="3">
    <source>
        <dbReference type="Proteomes" id="UP000800092"/>
    </source>
</evidence>
<keyword evidence="3" id="KW-1185">Reference proteome</keyword>
<accession>A0A6A6HHU6</accession>
<gene>
    <name evidence="2" type="ORF">EV356DRAFT_510434</name>
</gene>
<evidence type="ECO:0000313" key="2">
    <source>
        <dbReference type="EMBL" id="KAF2237521.1"/>
    </source>
</evidence>
<feature type="compositionally biased region" description="Polar residues" evidence="1">
    <location>
        <begin position="50"/>
        <end position="59"/>
    </location>
</feature>
<dbReference type="Proteomes" id="UP000800092">
    <property type="component" value="Unassembled WGS sequence"/>
</dbReference>
<name>A0A6A6HHU6_VIRVR</name>
<evidence type="ECO:0000256" key="1">
    <source>
        <dbReference type="SAM" id="MobiDB-lite"/>
    </source>
</evidence>
<organism evidence="2 3">
    <name type="scientific">Viridothelium virens</name>
    <name type="common">Speckled blister lichen</name>
    <name type="synonym">Trypethelium virens</name>
    <dbReference type="NCBI Taxonomy" id="1048519"/>
    <lineage>
        <taxon>Eukaryota</taxon>
        <taxon>Fungi</taxon>
        <taxon>Dikarya</taxon>
        <taxon>Ascomycota</taxon>
        <taxon>Pezizomycotina</taxon>
        <taxon>Dothideomycetes</taxon>
        <taxon>Dothideomycetes incertae sedis</taxon>
        <taxon>Trypetheliales</taxon>
        <taxon>Trypetheliaceae</taxon>
        <taxon>Viridothelium</taxon>
    </lineage>
</organism>
<reference evidence="2" key="1">
    <citation type="journal article" date="2020" name="Stud. Mycol.">
        <title>101 Dothideomycetes genomes: a test case for predicting lifestyles and emergence of pathogens.</title>
        <authorList>
            <person name="Haridas S."/>
            <person name="Albert R."/>
            <person name="Binder M."/>
            <person name="Bloem J."/>
            <person name="Labutti K."/>
            <person name="Salamov A."/>
            <person name="Andreopoulos B."/>
            <person name="Baker S."/>
            <person name="Barry K."/>
            <person name="Bills G."/>
            <person name="Bluhm B."/>
            <person name="Cannon C."/>
            <person name="Castanera R."/>
            <person name="Culley D."/>
            <person name="Daum C."/>
            <person name="Ezra D."/>
            <person name="Gonzalez J."/>
            <person name="Henrissat B."/>
            <person name="Kuo A."/>
            <person name="Liang C."/>
            <person name="Lipzen A."/>
            <person name="Lutzoni F."/>
            <person name="Magnuson J."/>
            <person name="Mondo S."/>
            <person name="Nolan M."/>
            <person name="Ohm R."/>
            <person name="Pangilinan J."/>
            <person name="Park H.-J."/>
            <person name="Ramirez L."/>
            <person name="Alfaro M."/>
            <person name="Sun H."/>
            <person name="Tritt A."/>
            <person name="Yoshinaga Y."/>
            <person name="Zwiers L.-H."/>
            <person name="Turgeon B."/>
            <person name="Goodwin S."/>
            <person name="Spatafora J."/>
            <person name="Crous P."/>
            <person name="Grigoriev I."/>
        </authorList>
    </citation>
    <scope>NUCLEOTIDE SEQUENCE</scope>
    <source>
        <strain evidence="2">Tuck. ex Michener</strain>
    </source>
</reference>
<protein>
    <submittedName>
        <fullName evidence="2">Uncharacterized protein</fullName>
    </submittedName>
</protein>
<dbReference type="AlphaFoldDB" id="A0A6A6HHU6"/>
<proteinExistence type="predicted"/>
<dbReference type="EMBL" id="ML991779">
    <property type="protein sequence ID" value="KAF2237521.1"/>
    <property type="molecule type" value="Genomic_DNA"/>
</dbReference>
<feature type="region of interest" description="Disordered" evidence="1">
    <location>
        <begin position="39"/>
        <end position="59"/>
    </location>
</feature>